<feature type="compositionally biased region" description="Basic and acidic residues" evidence="1">
    <location>
        <begin position="1"/>
        <end position="13"/>
    </location>
</feature>
<dbReference type="RefSeq" id="WP_214624343.1">
    <property type="nucleotide sequence ID" value="NZ_JAHGAW010000009.1"/>
</dbReference>
<dbReference type="InterPro" id="IPR006311">
    <property type="entry name" value="TAT_signal"/>
</dbReference>
<name>A0A9X1IS23_9SPHN</name>
<comment type="caution">
    <text evidence="2">The sequence shown here is derived from an EMBL/GenBank/DDBJ whole genome shotgun (WGS) entry which is preliminary data.</text>
</comment>
<protein>
    <submittedName>
        <fullName evidence="2">Uncharacterized protein</fullName>
    </submittedName>
</protein>
<dbReference type="AlphaFoldDB" id="A0A9X1IS23"/>
<feature type="region of interest" description="Disordered" evidence="1">
    <location>
        <begin position="72"/>
        <end position="100"/>
    </location>
</feature>
<feature type="region of interest" description="Disordered" evidence="1">
    <location>
        <begin position="1"/>
        <end position="25"/>
    </location>
</feature>
<accession>A0A9X1IS23</accession>
<dbReference type="Proteomes" id="UP001138757">
    <property type="component" value="Unassembled WGS sequence"/>
</dbReference>
<evidence type="ECO:0000256" key="1">
    <source>
        <dbReference type="SAM" id="MobiDB-lite"/>
    </source>
</evidence>
<evidence type="ECO:0000313" key="2">
    <source>
        <dbReference type="EMBL" id="MBT2188086.1"/>
    </source>
</evidence>
<gene>
    <name evidence="2" type="ORF">KK488_14115</name>
</gene>
<sequence length="145" mass="15051">MSDGNRQDPHDQPEQTSDTGASADAGVASRRQLLRFGAVTGAVVLTVRPGIAQAATSVLACEIPVPDAARSSQAVAPDGTMVPKGTAGSFPGGRTFKGEDVRSGLRGATLPGTSYDESQAYLNYVRKLQSGRSGFTCYASLMMPK</sequence>
<dbReference type="PROSITE" id="PS51318">
    <property type="entry name" value="TAT"/>
    <property type="match status" value="1"/>
</dbReference>
<dbReference type="EMBL" id="JAHGAW010000009">
    <property type="protein sequence ID" value="MBT2188086.1"/>
    <property type="molecule type" value="Genomic_DNA"/>
</dbReference>
<keyword evidence="3" id="KW-1185">Reference proteome</keyword>
<evidence type="ECO:0000313" key="3">
    <source>
        <dbReference type="Proteomes" id="UP001138757"/>
    </source>
</evidence>
<organism evidence="2 3">
    <name type="scientific">Sphingobium nicotianae</name>
    <dbReference type="NCBI Taxonomy" id="2782607"/>
    <lineage>
        <taxon>Bacteria</taxon>
        <taxon>Pseudomonadati</taxon>
        <taxon>Pseudomonadota</taxon>
        <taxon>Alphaproteobacteria</taxon>
        <taxon>Sphingomonadales</taxon>
        <taxon>Sphingomonadaceae</taxon>
        <taxon>Sphingobium</taxon>
    </lineage>
</organism>
<proteinExistence type="predicted"/>
<reference evidence="2" key="1">
    <citation type="submission" date="2021-05" db="EMBL/GenBank/DDBJ databases">
        <title>Genome of Sphingobium sp. strain.</title>
        <authorList>
            <person name="Fan R."/>
        </authorList>
    </citation>
    <scope>NUCLEOTIDE SEQUENCE</scope>
    <source>
        <strain evidence="2">H33</strain>
    </source>
</reference>